<keyword evidence="2" id="KW-1185">Reference proteome</keyword>
<comment type="caution">
    <text evidence="1">The sequence shown here is derived from an EMBL/GenBank/DDBJ whole genome shotgun (WGS) entry which is preliminary data.</text>
</comment>
<protein>
    <recommendedName>
        <fullName evidence="3">DUF1048 domain-containing protein</fullName>
    </recommendedName>
</protein>
<evidence type="ECO:0008006" key="3">
    <source>
        <dbReference type="Google" id="ProtNLM"/>
    </source>
</evidence>
<dbReference type="Gene3D" id="1.10.1900.10">
    <property type="entry name" value="c-terminal domain of poly(a) binding protein"/>
    <property type="match status" value="1"/>
</dbReference>
<accession>A0A255GIA1</accession>
<organism evidence="1 2">
    <name type="scientific">Enemella evansiae</name>
    <dbReference type="NCBI Taxonomy" id="2016499"/>
    <lineage>
        <taxon>Bacteria</taxon>
        <taxon>Bacillati</taxon>
        <taxon>Actinomycetota</taxon>
        <taxon>Actinomycetes</taxon>
        <taxon>Propionibacteriales</taxon>
        <taxon>Propionibacteriaceae</taxon>
        <taxon>Enemella</taxon>
    </lineage>
</organism>
<proteinExistence type="predicted"/>
<reference evidence="1 2" key="1">
    <citation type="submission" date="2017-07" db="EMBL/GenBank/DDBJ databases">
        <title>Draft whole genome sequences of clinical Proprionibacteriaceae strains.</title>
        <authorList>
            <person name="Bernier A.-M."/>
            <person name="Bernard K."/>
            <person name="Domingo M.-C."/>
        </authorList>
    </citation>
    <scope>NUCLEOTIDE SEQUENCE [LARGE SCALE GENOMIC DNA]</scope>
    <source>
        <strain evidence="1 2">NML 030167</strain>
    </source>
</reference>
<dbReference type="Proteomes" id="UP000215896">
    <property type="component" value="Unassembled WGS sequence"/>
</dbReference>
<evidence type="ECO:0000313" key="1">
    <source>
        <dbReference type="EMBL" id="OYO12704.1"/>
    </source>
</evidence>
<name>A0A255GIA1_9ACTN</name>
<dbReference type="RefSeq" id="WP_094405819.1">
    <property type="nucleotide sequence ID" value="NZ_NMVM01000002.1"/>
</dbReference>
<dbReference type="EMBL" id="NMVO01000014">
    <property type="protein sequence ID" value="OYO12704.1"/>
    <property type="molecule type" value="Genomic_DNA"/>
</dbReference>
<dbReference type="Pfam" id="PF06304">
    <property type="entry name" value="DUF1048"/>
    <property type="match status" value="1"/>
</dbReference>
<dbReference type="SUPFAM" id="SSF158560">
    <property type="entry name" value="BH3980-like"/>
    <property type="match status" value="1"/>
</dbReference>
<gene>
    <name evidence="1" type="ORF">CGZ94_12380</name>
</gene>
<dbReference type="InterPro" id="IPR008316">
    <property type="entry name" value="UCP029876"/>
</dbReference>
<evidence type="ECO:0000313" key="2">
    <source>
        <dbReference type="Proteomes" id="UP000215896"/>
    </source>
</evidence>
<dbReference type="OrthoDB" id="8083683at2"/>
<sequence length="124" mass="14094">MEISKIIKKVTGDLEDKKRWWAIQERIKALPESHRTAAKGLERYLTYRGGITRGDELVTMLDDLAQLFEEAAANGTPIRDIVGADPVDFAEEFLNNYSESQWINSERVRLVEAIDRAEAGEGER</sequence>
<dbReference type="AlphaFoldDB" id="A0A255GIA1"/>